<feature type="compositionally biased region" description="Basic and acidic residues" evidence="5">
    <location>
        <begin position="564"/>
        <end position="574"/>
    </location>
</feature>
<comment type="similarity">
    <text evidence="1">Belongs to the FAD-binding monooxygenase family.</text>
</comment>
<evidence type="ECO:0000256" key="5">
    <source>
        <dbReference type="SAM" id="MobiDB-lite"/>
    </source>
</evidence>
<comment type="caution">
    <text evidence="6">The sequence shown here is derived from an EMBL/GenBank/DDBJ whole genome shotgun (WGS) entry which is preliminary data.</text>
</comment>
<accession>A0A8H6CRP1</accession>
<dbReference type="Gene3D" id="3.50.50.60">
    <property type="entry name" value="FAD/NAD(P)-binding domain"/>
    <property type="match status" value="2"/>
</dbReference>
<keyword evidence="4" id="KW-0560">Oxidoreductase</keyword>
<dbReference type="InterPro" id="IPR020946">
    <property type="entry name" value="Flavin_mOase-like"/>
</dbReference>
<evidence type="ECO:0000313" key="7">
    <source>
        <dbReference type="Proteomes" id="UP000593566"/>
    </source>
</evidence>
<feature type="region of interest" description="Disordered" evidence="5">
    <location>
        <begin position="552"/>
        <end position="574"/>
    </location>
</feature>
<dbReference type="Pfam" id="PF00743">
    <property type="entry name" value="FMO-like"/>
    <property type="match status" value="1"/>
</dbReference>
<proteinExistence type="inferred from homology"/>
<name>A0A8H6CRP1_9LECA</name>
<evidence type="ECO:0000256" key="1">
    <source>
        <dbReference type="ARBA" id="ARBA00010139"/>
    </source>
</evidence>
<dbReference type="GO" id="GO:0050661">
    <property type="term" value="F:NADP binding"/>
    <property type="evidence" value="ECO:0007669"/>
    <property type="project" value="InterPro"/>
</dbReference>
<dbReference type="AlphaFoldDB" id="A0A8H6CRP1"/>
<dbReference type="EMBL" id="JACCJB010000004">
    <property type="protein sequence ID" value="KAF6228449.1"/>
    <property type="molecule type" value="Genomic_DNA"/>
</dbReference>
<keyword evidence="7" id="KW-1185">Reference proteome</keyword>
<evidence type="ECO:0000313" key="6">
    <source>
        <dbReference type="EMBL" id="KAF6228449.1"/>
    </source>
</evidence>
<dbReference type="GeneID" id="59336576"/>
<dbReference type="SUPFAM" id="SSF51905">
    <property type="entry name" value="FAD/NAD(P)-binding domain"/>
    <property type="match status" value="2"/>
</dbReference>
<evidence type="ECO:0000256" key="4">
    <source>
        <dbReference type="ARBA" id="ARBA00023002"/>
    </source>
</evidence>
<organism evidence="6 7">
    <name type="scientific">Letharia lupina</name>
    <dbReference type="NCBI Taxonomy" id="560253"/>
    <lineage>
        <taxon>Eukaryota</taxon>
        <taxon>Fungi</taxon>
        <taxon>Dikarya</taxon>
        <taxon>Ascomycota</taxon>
        <taxon>Pezizomycotina</taxon>
        <taxon>Lecanoromycetes</taxon>
        <taxon>OSLEUM clade</taxon>
        <taxon>Lecanoromycetidae</taxon>
        <taxon>Lecanorales</taxon>
        <taxon>Lecanorineae</taxon>
        <taxon>Parmeliaceae</taxon>
        <taxon>Letharia</taxon>
    </lineage>
</organism>
<dbReference type="GO" id="GO:0050660">
    <property type="term" value="F:flavin adenine dinucleotide binding"/>
    <property type="evidence" value="ECO:0007669"/>
    <property type="project" value="InterPro"/>
</dbReference>
<protein>
    <recommendedName>
        <fullName evidence="8">FAD/NAD(P)-binding domain-containing protein</fullName>
    </recommendedName>
</protein>
<evidence type="ECO:0008006" key="8">
    <source>
        <dbReference type="Google" id="ProtNLM"/>
    </source>
</evidence>
<keyword evidence="3" id="KW-0274">FAD</keyword>
<dbReference type="PANTHER" id="PTHR42877">
    <property type="entry name" value="L-ORNITHINE N(5)-MONOOXYGENASE-RELATED"/>
    <property type="match status" value="1"/>
</dbReference>
<dbReference type="InterPro" id="IPR051209">
    <property type="entry name" value="FAD-bind_Monooxygenase_sf"/>
</dbReference>
<dbReference type="InterPro" id="IPR036188">
    <property type="entry name" value="FAD/NAD-bd_sf"/>
</dbReference>
<dbReference type="RefSeq" id="XP_037156383.1">
    <property type="nucleotide sequence ID" value="XM_037299047.1"/>
</dbReference>
<evidence type="ECO:0000256" key="2">
    <source>
        <dbReference type="ARBA" id="ARBA00022630"/>
    </source>
</evidence>
<evidence type="ECO:0000256" key="3">
    <source>
        <dbReference type="ARBA" id="ARBA00022827"/>
    </source>
</evidence>
<dbReference type="GO" id="GO:0004499">
    <property type="term" value="F:N,N-dimethylaniline monooxygenase activity"/>
    <property type="evidence" value="ECO:0007669"/>
    <property type="project" value="InterPro"/>
</dbReference>
<keyword evidence="2" id="KW-0285">Flavoprotein</keyword>
<reference evidence="6 7" key="1">
    <citation type="journal article" date="2020" name="Genomics">
        <title>Complete, high-quality genomes from long-read metagenomic sequencing of two wolf lichen thalli reveals enigmatic genome architecture.</title>
        <authorList>
            <person name="McKenzie S.K."/>
            <person name="Walston R.F."/>
            <person name="Allen J.L."/>
        </authorList>
    </citation>
    <scope>NUCLEOTIDE SEQUENCE [LARGE SCALE GENOMIC DNA]</scope>
    <source>
        <strain evidence="6">WasteWater1</strain>
    </source>
</reference>
<dbReference type="PANTHER" id="PTHR42877:SF8">
    <property type="entry name" value="MONOOXYGENASE"/>
    <property type="match status" value="1"/>
</dbReference>
<gene>
    <name evidence="6" type="ORF">HO133_008179</name>
</gene>
<dbReference type="Proteomes" id="UP000593566">
    <property type="component" value="Unassembled WGS sequence"/>
</dbReference>
<sequence length="574" mass="64535">MASGGQNGRSTEPIFEPLRKLKVVCVGAGASGLLLTYKIQRHFSDFDLQVFEKNADVGGTWFENRYPGCACDVPSHSYTWSFEPKTDWSASYATAKEIYQYFKDFSTRYGLDRFIKVNNKVIAATWDKSIAKWRVKAENTITKEITETSCHILVNAGGILNAWQWPAVPGLKDYKGQLVHSAAWGEDVDIKGKVVGLIGNGSSGIQILPSIKNEVKHLVTFIREATWISPPFGQGYEEYTDEDRDRFARDPEYHLQTRREIEKGISGVFAQFYAGSEAQAKSRQYMQSLMEARLANKDLEKLLIPSWSVGCRRLTPGVDYLESLTAPNVTTVFGNITHCTEAGVVCETGDEYPVDVLICATGFDTTYRPRFPLLGTTKTPLSDEWKEEPAGYMGLAVNNYPNYFMTLGPNSPIGNGPLLICVEAEVDYMIKFMSKFQKENIRSFDVKAEAVADFNEWKDAFMSNMVWTEECRSWYKAGSISGKVAALWPGSSLHFLETLESPRWEDWNFSYMPNRNRFEYLGNGHSSAEARPGGDPSYYIRNKDDSPIDVCLNSKKAGGNELKTGLENRARNKT</sequence>